<keyword evidence="1" id="KW-1133">Transmembrane helix</keyword>
<evidence type="ECO:0000313" key="2">
    <source>
        <dbReference type="EMBL" id="CAA9322777.1"/>
    </source>
</evidence>
<keyword evidence="1" id="KW-0472">Membrane</keyword>
<protein>
    <recommendedName>
        <fullName evidence="3">DUF3899 domain-containing protein</fullName>
    </recommendedName>
</protein>
<name>A0A6J4L6S7_9CHLR</name>
<evidence type="ECO:0008006" key="3">
    <source>
        <dbReference type="Google" id="ProtNLM"/>
    </source>
</evidence>
<dbReference type="AlphaFoldDB" id="A0A6J4L6S7"/>
<accession>A0A6J4L6S7</accession>
<dbReference type="EMBL" id="CADCTR010001960">
    <property type="protein sequence ID" value="CAA9322777.1"/>
    <property type="molecule type" value="Genomic_DNA"/>
</dbReference>
<evidence type="ECO:0000256" key="1">
    <source>
        <dbReference type="SAM" id="Phobius"/>
    </source>
</evidence>
<feature type="transmembrane region" description="Helical" evidence="1">
    <location>
        <begin position="6"/>
        <end position="24"/>
    </location>
</feature>
<sequence length="117" mass="13192">MGRTDFDWRWIVVIVIALMFFGQLRLSPSPILGIVLLGLGGYWAVQAGLAPWRSRGSLLGNTKVTYWRGQRIEMQQPRRSRWTAPATTPLLVSIVYLVLGVGFWLGAIMLLYRIATS</sequence>
<organism evidence="2">
    <name type="scientific">uncultured Chloroflexia bacterium</name>
    <dbReference type="NCBI Taxonomy" id="1672391"/>
    <lineage>
        <taxon>Bacteria</taxon>
        <taxon>Bacillati</taxon>
        <taxon>Chloroflexota</taxon>
        <taxon>Chloroflexia</taxon>
        <taxon>environmental samples</taxon>
    </lineage>
</organism>
<keyword evidence="1" id="KW-0812">Transmembrane</keyword>
<gene>
    <name evidence="2" type="ORF">AVDCRST_MAG93-5826</name>
</gene>
<proteinExistence type="predicted"/>
<reference evidence="2" key="1">
    <citation type="submission" date="2020-02" db="EMBL/GenBank/DDBJ databases">
        <authorList>
            <person name="Meier V. D."/>
        </authorList>
    </citation>
    <scope>NUCLEOTIDE SEQUENCE</scope>
    <source>
        <strain evidence="2">AVDCRST_MAG93</strain>
    </source>
</reference>
<feature type="transmembrane region" description="Helical" evidence="1">
    <location>
        <begin position="90"/>
        <end position="112"/>
    </location>
</feature>
<feature type="transmembrane region" description="Helical" evidence="1">
    <location>
        <begin position="31"/>
        <end position="52"/>
    </location>
</feature>